<accession>J3P6Q3</accession>
<dbReference type="HOGENOM" id="CLU_034564_0_0_1"/>
<feature type="compositionally biased region" description="Low complexity" evidence="1">
    <location>
        <begin position="189"/>
        <end position="203"/>
    </location>
</feature>
<dbReference type="EnsemblFungi" id="EJT72329">
    <property type="protein sequence ID" value="EJT72329"/>
    <property type="gene ID" value="GGTG_09195"/>
</dbReference>
<dbReference type="AlphaFoldDB" id="J3P6Q3"/>
<evidence type="ECO:0000313" key="2">
    <source>
        <dbReference type="EMBL" id="EJT72329.1"/>
    </source>
</evidence>
<feature type="compositionally biased region" description="Low complexity" evidence="1">
    <location>
        <begin position="155"/>
        <end position="169"/>
    </location>
</feature>
<name>J3P6Q3_GAET3</name>
<dbReference type="VEuPathDB" id="FungiDB:GGTG_09195"/>
<feature type="compositionally biased region" description="Low complexity" evidence="1">
    <location>
        <begin position="95"/>
        <end position="108"/>
    </location>
</feature>
<reference evidence="3" key="4">
    <citation type="journal article" date="2015" name="G3 (Bethesda)">
        <title>Genome sequences of three phytopathogenic species of the Magnaporthaceae family of fungi.</title>
        <authorList>
            <person name="Okagaki L.H."/>
            <person name="Nunes C.C."/>
            <person name="Sailsbery J."/>
            <person name="Clay B."/>
            <person name="Brown D."/>
            <person name="John T."/>
            <person name="Oh Y."/>
            <person name="Young N."/>
            <person name="Fitzgerald M."/>
            <person name="Haas B.J."/>
            <person name="Zeng Q."/>
            <person name="Young S."/>
            <person name="Adiconis X."/>
            <person name="Fan L."/>
            <person name="Levin J.Z."/>
            <person name="Mitchell T.K."/>
            <person name="Okubara P.A."/>
            <person name="Farman M.L."/>
            <person name="Kohn L.M."/>
            <person name="Birren B."/>
            <person name="Ma L.-J."/>
            <person name="Dean R.A."/>
        </authorList>
    </citation>
    <scope>NUCLEOTIDE SEQUENCE</scope>
    <source>
        <strain evidence="3">R3-111a-1</strain>
    </source>
</reference>
<protein>
    <submittedName>
        <fullName evidence="2 3">Uncharacterized protein</fullName>
    </submittedName>
</protein>
<evidence type="ECO:0000256" key="1">
    <source>
        <dbReference type="SAM" id="MobiDB-lite"/>
    </source>
</evidence>
<reference evidence="2" key="3">
    <citation type="submission" date="2010-09" db="EMBL/GenBank/DDBJ databases">
        <title>Annotation of Gaeumannomyces graminis var. tritici R3-111a-1.</title>
        <authorList>
            <consortium name="The Broad Institute Genome Sequencing Platform"/>
            <person name="Ma L.-J."/>
            <person name="Dead R."/>
            <person name="Young S.K."/>
            <person name="Zeng Q."/>
            <person name="Gargeya S."/>
            <person name="Fitzgerald M."/>
            <person name="Haas B."/>
            <person name="Abouelleil A."/>
            <person name="Alvarado L."/>
            <person name="Arachchi H.M."/>
            <person name="Berlin A."/>
            <person name="Brown A."/>
            <person name="Chapman S.B."/>
            <person name="Chen Z."/>
            <person name="Dunbar C."/>
            <person name="Freedman E."/>
            <person name="Gearin G."/>
            <person name="Gellesch M."/>
            <person name="Goldberg J."/>
            <person name="Griggs A."/>
            <person name="Gujja S."/>
            <person name="Heiman D."/>
            <person name="Howarth C."/>
            <person name="Larson L."/>
            <person name="Lui A."/>
            <person name="MacDonald P.J.P."/>
            <person name="Mehta T."/>
            <person name="Montmayeur A."/>
            <person name="Murphy C."/>
            <person name="Neiman D."/>
            <person name="Pearson M."/>
            <person name="Priest M."/>
            <person name="Roberts A."/>
            <person name="Saif S."/>
            <person name="Shea T."/>
            <person name="Shenoy N."/>
            <person name="Sisk P."/>
            <person name="Stolte C."/>
            <person name="Sykes S."/>
            <person name="Yandava C."/>
            <person name="Wortman J."/>
            <person name="Nusbaum C."/>
            <person name="Birren B."/>
        </authorList>
    </citation>
    <scope>NUCLEOTIDE SEQUENCE</scope>
    <source>
        <strain evidence="2">R3-111a-1</strain>
    </source>
</reference>
<organism evidence="2">
    <name type="scientific">Gaeumannomyces tritici (strain R3-111a-1)</name>
    <name type="common">Wheat and barley take-all root rot fungus</name>
    <name type="synonym">Gaeumannomyces graminis var. tritici</name>
    <dbReference type="NCBI Taxonomy" id="644352"/>
    <lineage>
        <taxon>Eukaryota</taxon>
        <taxon>Fungi</taxon>
        <taxon>Dikarya</taxon>
        <taxon>Ascomycota</taxon>
        <taxon>Pezizomycotina</taxon>
        <taxon>Sordariomycetes</taxon>
        <taxon>Sordariomycetidae</taxon>
        <taxon>Magnaporthales</taxon>
        <taxon>Magnaporthaceae</taxon>
        <taxon>Gaeumannomyces</taxon>
    </lineage>
</organism>
<gene>
    <name evidence="3" type="primary">20349653</name>
    <name evidence="2" type="ORF">GGTG_09195</name>
</gene>
<dbReference type="Proteomes" id="UP000006039">
    <property type="component" value="Unassembled WGS sequence"/>
</dbReference>
<dbReference type="GeneID" id="20349653"/>
<evidence type="ECO:0000313" key="3">
    <source>
        <dbReference type="EnsemblFungi" id="EJT72329"/>
    </source>
</evidence>
<feature type="compositionally biased region" description="Basic residues" evidence="1">
    <location>
        <begin position="81"/>
        <end position="92"/>
    </location>
</feature>
<reference evidence="2" key="2">
    <citation type="submission" date="2010-07" db="EMBL/GenBank/DDBJ databases">
        <authorList>
            <consortium name="The Broad Institute Genome Sequencing Platform"/>
            <consortium name="Broad Institute Genome Sequencing Center for Infectious Disease"/>
            <person name="Ma L.-J."/>
            <person name="Dead R."/>
            <person name="Young S."/>
            <person name="Zeng Q."/>
            <person name="Koehrsen M."/>
            <person name="Alvarado L."/>
            <person name="Berlin A."/>
            <person name="Chapman S.B."/>
            <person name="Chen Z."/>
            <person name="Freedman E."/>
            <person name="Gellesch M."/>
            <person name="Goldberg J."/>
            <person name="Griggs A."/>
            <person name="Gujja S."/>
            <person name="Heilman E.R."/>
            <person name="Heiman D."/>
            <person name="Hepburn T."/>
            <person name="Howarth C."/>
            <person name="Jen D."/>
            <person name="Larson L."/>
            <person name="Mehta T."/>
            <person name="Neiman D."/>
            <person name="Pearson M."/>
            <person name="Roberts A."/>
            <person name="Saif S."/>
            <person name="Shea T."/>
            <person name="Shenoy N."/>
            <person name="Sisk P."/>
            <person name="Stolte C."/>
            <person name="Sykes S."/>
            <person name="Walk T."/>
            <person name="White J."/>
            <person name="Yandava C."/>
            <person name="Haas B."/>
            <person name="Nusbaum C."/>
            <person name="Birren B."/>
        </authorList>
    </citation>
    <scope>NUCLEOTIDE SEQUENCE</scope>
    <source>
        <strain evidence="2">R3-111a-1</strain>
    </source>
</reference>
<evidence type="ECO:0000313" key="4">
    <source>
        <dbReference type="Proteomes" id="UP000006039"/>
    </source>
</evidence>
<feature type="compositionally biased region" description="Basic residues" evidence="1">
    <location>
        <begin position="56"/>
        <end position="65"/>
    </location>
</feature>
<dbReference type="RefSeq" id="XP_009225303.1">
    <property type="nucleotide sequence ID" value="XM_009227039.1"/>
</dbReference>
<feature type="compositionally biased region" description="Polar residues" evidence="1">
    <location>
        <begin position="241"/>
        <end position="251"/>
    </location>
</feature>
<feature type="region of interest" description="Disordered" evidence="1">
    <location>
        <begin position="155"/>
        <end position="457"/>
    </location>
</feature>
<feature type="compositionally biased region" description="Basic and acidic residues" evidence="1">
    <location>
        <begin position="111"/>
        <end position="132"/>
    </location>
</feature>
<keyword evidence="4" id="KW-1185">Reference proteome</keyword>
<reference evidence="4" key="1">
    <citation type="submission" date="2010-07" db="EMBL/GenBank/DDBJ databases">
        <title>The genome sequence of Gaeumannomyces graminis var. tritici strain R3-111a-1.</title>
        <authorList>
            <consortium name="The Broad Institute Genome Sequencing Platform"/>
            <person name="Ma L.-J."/>
            <person name="Dead R."/>
            <person name="Young S."/>
            <person name="Zeng Q."/>
            <person name="Koehrsen M."/>
            <person name="Alvarado L."/>
            <person name="Berlin A."/>
            <person name="Chapman S.B."/>
            <person name="Chen Z."/>
            <person name="Freedman E."/>
            <person name="Gellesch M."/>
            <person name="Goldberg J."/>
            <person name="Griggs A."/>
            <person name="Gujja S."/>
            <person name="Heilman E.R."/>
            <person name="Heiman D."/>
            <person name="Hepburn T."/>
            <person name="Howarth C."/>
            <person name="Jen D."/>
            <person name="Larson L."/>
            <person name="Mehta T."/>
            <person name="Neiman D."/>
            <person name="Pearson M."/>
            <person name="Roberts A."/>
            <person name="Saif S."/>
            <person name="Shea T."/>
            <person name="Shenoy N."/>
            <person name="Sisk P."/>
            <person name="Stolte C."/>
            <person name="Sykes S."/>
            <person name="Walk T."/>
            <person name="White J."/>
            <person name="Yandava C."/>
            <person name="Haas B."/>
            <person name="Nusbaum C."/>
            <person name="Birren B."/>
        </authorList>
    </citation>
    <scope>NUCLEOTIDE SEQUENCE [LARGE SCALE GENOMIC DNA]</scope>
    <source>
        <strain evidence="4">R3-111a-1</strain>
    </source>
</reference>
<reference evidence="3" key="5">
    <citation type="submission" date="2018-04" db="UniProtKB">
        <authorList>
            <consortium name="EnsemblFungi"/>
        </authorList>
    </citation>
    <scope>IDENTIFICATION</scope>
    <source>
        <strain evidence="3">R3-111a-1</strain>
    </source>
</reference>
<dbReference type="OrthoDB" id="10552560at2759"/>
<proteinExistence type="predicted"/>
<dbReference type="EMBL" id="GL385399">
    <property type="protein sequence ID" value="EJT72329.1"/>
    <property type="molecule type" value="Genomic_DNA"/>
</dbReference>
<feature type="region of interest" description="Disordered" evidence="1">
    <location>
        <begin position="1"/>
        <end position="141"/>
    </location>
</feature>
<sequence length="571" mass="61801">MPPRSPTPDCGTLQGPDALIAGGRESTDRDESSGQCSEYLPSSKPAGRVPPAPRPQARKRGKPKRSIANEAIVEEETKKLPSPKKRVSRKPQPRMPSSYSLPSSPLVPEATLEKVEKAEKALPRSTALEEPRGRKRGANSDLASILFKKVVAAKPTEPLSSPEQESPLPKHAPRDRAVRDVLNVFESDPLSSPPSGSGLLPNLTQISDSQEIFDIVQFSGRPDDTSDTAPTSPVGRRTKAETSTADKTGSSPNPPSEDVKFPSMATMSHDDDSTAAPSAPASEGDYYSPAPRVLSATGSDPPSQQPPSPEPRVVFAVTSPPYTLRKPSQAAPSFPPALGPHVEPVTQESPVSAHALRPTIVVLSSSSSSPDPSPRKVRFRPPGANTFRSADDKKRPPSPSLPARNSPRPTQTSKRLSRHGIYTTSSPDPTRASPGPQTDVLEESPAGSGSDGLDGPSQYQREVLQTISRIIDSTMEDLNRKEAALDMVTSDFEQLMQTIDMLCRMHQREQTELILHYKKRCDHVIRDLESARKGVKQSLQDPDLLDFDSFVAEAETLSTDTKRLLGKFGHY</sequence>
<dbReference type="eggNOG" id="ENOG502RMQG">
    <property type="taxonomic scope" value="Eukaryota"/>
</dbReference>